<dbReference type="EMBL" id="PFBI01000004">
    <property type="protein sequence ID" value="PIR84684.1"/>
    <property type="molecule type" value="Genomic_DNA"/>
</dbReference>
<name>A0A2H0UE38_9BACT</name>
<dbReference type="Proteomes" id="UP000229344">
    <property type="component" value="Unassembled WGS sequence"/>
</dbReference>
<dbReference type="AlphaFoldDB" id="A0A2H0UE38"/>
<protein>
    <recommendedName>
        <fullName evidence="3">DUF4367 domain-containing protein</fullName>
    </recommendedName>
</protein>
<sequence>MKKNLLVIGICLILGGGGYVYYSLLHESRISTLEALSRTAPDGFSEYRNDRYHISLFHANGAAVEEHQEGYGAMTITVENTAKVRGYQIFVVPYGETTITEERFLADIPSGVRTDVQQESIDGIEAVSFYSQDLELGDTFEFWFIRGGYLYEVTTLKGLEPWFRERLATWKFI</sequence>
<proteinExistence type="predicted"/>
<evidence type="ECO:0000313" key="2">
    <source>
        <dbReference type="Proteomes" id="UP000229344"/>
    </source>
</evidence>
<accession>A0A2H0UE38</accession>
<comment type="caution">
    <text evidence="1">The sequence shown here is derived from an EMBL/GenBank/DDBJ whole genome shotgun (WGS) entry which is preliminary data.</text>
</comment>
<reference evidence="2" key="1">
    <citation type="submission" date="2017-09" db="EMBL/GenBank/DDBJ databases">
        <title>Depth-based differentiation of microbial function through sediment-hosted aquifers and enrichment of novel symbionts in the deep terrestrial subsurface.</title>
        <authorList>
            <person name="Probst A.J."/>
            <person name="Ladd B."/>
            <person name="Jarett J.K."/>
            <person name="Geller-Mcgrath D.E."/>
            <person name="Sieber C.M.K."/>
            <person name="Emerson J.B."/>
            <person name="Anantharaman K."/>
            <person name="Thomas B.C."/>
            <person name="Malmstrom R."/>
            <person name="Stieglmeier M."/>
            <person name="Klingl A."/>
            <person name="Woyke T."/>
            <person name="Ryan C.M."/>
            <person name="Banfield J.F."/>
        </authorList>
    </citation>
    <scope>NUCLEOTIDE SEQUENCE [LARGE SCALE GENOMIC DNA]</scope>
</reference>
<evidence type="ECO:0000313" key="1">
    <source>
        <dbReference type="EMBL" id="PIR84684.1"/>
    </source>
</evidence>
<evidence type="ECO:0008006" key="3">
    <source>
        <dbReference type="Google" id="ProtNLM"/>
    </source>
</evidence>
<organism evidence="1 2">
    <name type="scientific">Candidatus Kaiserbacteria bacterium CG10_big_fil_rev_8_21_14_0_10_47_16</name>
    <dbReference type="NCBI Taxonomy" id="1974608"/>
    <lineage>
        <taxon>Bacteria</taxon>
        <taxon>Candidatus Kaiseribacteriota</taxon>
    </lineage>
</organism>
<gene>
    <name evidence="1" type="ORF">COU16_00655</name>
</gene>